<name>A0A9D3XZZ0_DREPO</name>
<keyword evidence="3" id="KW-1185">Reference proteome</keyword>
<evidence type="ECO:0000313" key="2">
    <source>
        <dbReference type="EMBL" id="KAH3691079.1"/>
    </source>
</evidence>
<dbReference type="Proteomes" id="UP000828390">
    <property type="component" value="Unassembled WGS sequence"/>
</dbReference>
<reference evidence="2" key="2">
    <citation type="submission" date="2020-11" db="EMBL/GenBank/DDBJ databases">
        <authorList>
            <person name="McCartney M.A."/>
            <person name="Auch B."/>
            <person name="Kono T."/>
            <person name="Mallez S."/>
            <person name="Becker A."/>
            <person name="Gohl D.M."/>
            <person name="Silverstein K.A.T."/>
            <person name="Koren S."/>
            <person name="Bechman K.B."/>
            <person name="Herman A."/>
            <person name="Abrahante J.E."/>
            <person name="Garbe J."/>
        </authorList>
    </citation>
    <scope>NUCLEOTIDE SEQUENCE</scope>
    <source>
        <strain evidence="2">Duluth1</strain>
        <tissue evidence="2">Whole animal</tissue>
    </source>
</reference>
<organism evidence="2 3">
    <name type="scientific">Dreissena polymorpha</name>
    <name type="common">Zebra mussel</name>
    <name type="synonym">Mytilus polymorpha</name>
    <dbReference type="NCBI Taxonomy" id="45954"/>
    <lineage>
        <taxon>Eukaryota</taxon>
        <taxon>Metazoa</taxon>
        <taxon>Spiralia</taxon>
        <taxon>Lophotrochozoa</taxon>
        <taxon>Mollusca</taxon>
        <taxon>Bivalvia</taxon>
        <taxon>Autobranchia</taxon>
        <taxon>Heteroconchia</taxon>
        <taxon>Euheterodonta</taxon>
        <taxon>Imparidentia</taxon>
        <taxon>Neoheterodontei</taxon>
        <taxon>Myida</taxon>
        <taxon>Dreissenoidea</taxon>
        <taxon>Dreissenidae</taxon>
        <taxon>Dreissena</taxon>
    </lineage>
</organism>
<dbReference type="AlphaFoldDB" id="A0A9D3XZZ0"/>
<reference evidence="2" key="1">
    <citation type="journal article" date="2019" name="bioRxiv">
        <title>The Genome of the Zebra Mussel, Dreissena polymorpha: A Resource for Invasive Species Research.</title>
        <authorList>
            <person name="McCartney M.A."/>
            <person name="Auch B."/>
            <person name="Kono T."/>
            <person name="Mallez S."/>
            <person name="Zhang Y."/>
            <person name="Obille A."/>
            <person name="Becker A."/>
            <person name="Abrahante J.E."/>
            <person name="Garbe J."/>
            <person name="Badalamenti J.P."/>
            <person name="Herman A."/>
            <person name="Mangelson H."/>
            <person name="Liachko I."/>
            <person name="Sullivan S."/>
            <person name="Sone E.D."/>
            <person name="Koren S."/>
            <person name="Silverstein K.A.T."/>
            <person name="Beckman K.B."/>
            <person name="Gohl D.M."/>
        </authorList>
    </citation>
    <scope>NUCLEOTIDE SEQUENCE</scope>
    <source>
        <strain evidence="2">Duluth1</strain>
        <tissue evidence="2">Whole animal</tissue>
    </source>
</reference>
<sequence length="109" mass="12320">MIGITATSSKKHHQLNTSDEPRQDNNVDKLNNNLMTIIVTIIVTVTREGVWSNNNEFNQTTPVSTQEEADTLLIIHAVEIVQTGFSVDFFSQDTDWLVLLLRRHDILGT</sequence>
<gene>
    <name evidence="2" type="ORF">DPMN_191754</name>
</gene>
<feature type="region of interest" description="Disordered" evidence="1">
    <location>
        <begin position="1"/>
        <end position="27"/>
    </location>
</feature>
<comment type="caution">
    <text evidence="2">The sequence shown here is derived from an EMBL/GenBank/DDBJ whole genome shotgun (WGS) entry which is preliminary data.</text>
</comment>
<protein>
    <submittedName>
        <fullName evidence="2">Uncharacterized protein</fullName>
    </submittedName>
</protein>
<evidence type="ECO:0000313" key="3">
    <source>
        <dbReference type="Proteomes" id="UP000828390"/>
    </source>
</evidence>
<dbReference type="EMBL" id="JAIWYP010000045">
    <property type="protein sequence ID" value="KAH3691079.1"/>
    <property type="molecule type" value="Genomic_DNA"/>
</dbReference>
<accession>A0A9D3XZZ0</accession>
<proteinExistence type="predicted"/>
<evidence type="ECO:0000256" key="1">
    <source>
        <dbReference type="SAM" id="MobiDB-lite"/>
    </source>
</evidence>